<sequence>MSVYVVDSNFFIQAHRVSYPFDVATSFWNKVIELAEAGKITSIDKVKNEIFKNDDELKQWCEINLPDNFFKDTSSIIPQYSQVAAWAASKAAHYLPNALAEFLDADEADAWLVAHALTDPAEIILVTYEVSDPNRKNKVKIPDVCLANGVKYCSTIEMLRQLGERF</sequence>
<dbReference type="Pfam" id="PF14367">
    <property type="entry name" value="DUF4411"/>
    <property type="match status" value="1"/>
</dbReference>
<dbReference type="Proteomes" id="UP000295741">
    <property type="component" value="Unassembled WGS sequence"/>
</dbReference>
<gene>
    <name evidence="1" type="ORF">BC659_0880</name>
</gene>
<accession>A0A4R6J0S4</accession>
<dbReference type="AlphaFoldDB" id="A0A4R6J0S4"/>
<dbReference type="EMBL" id="SNWP01000010">
    <property type="protein sequence ID" value="TDO28800.1"/>
    <property type="molecule type" value="Genomic_DNA"/>
</dbReference>
<dbReference type="OrthoDB" id="3231195at2"/>
<protein>
    <submittedName>
        <fullName evidence="1">Uncharacterized protein DUF4411</fullName>
    </submittedName>
</protein>
<organism evidence="1 2">
    <name type="scientific">Sediminibacterium goheungense</name>
    <dbReference type="NCBI Taxonomy" id="1086393"/>
    <lineage>
        <taxon>Bacteria</taxon>
        <taxon>Pseudomonadati</taxon>
        <taxon>Bacteroidota</taxon>
        <taxon>Chitinophagia</taxon>
        <taxon>Chitinophagales</taxon>
        <taxon>Chitinophagaceae</taxon>
        <taxon>Sediminibacterium</taxon>
    </lineage>
</organism>
<evidence type="ECO:0000313" key="2">
    <source>
        <dbReference type="Proteomes" id="UP000295741"/>
    </source>
</evidence>
<evidence type="ECO:0000313" key="1">
    <source>
        <dbReference type="EMBL" id="TDO28800.1"/>
    </source>
</evidence>
<comment type="caution">
    <text evidence="1">The sequence shown here is derived from an EMBL/GenBank/DDBJ whole genome shotgun (WGS) entry which is preliminary data.</text>
</comment>
<dbReference type="InterPro" id="IPR016541">
    <property type="entry name" value="UCP008505"/>
</dbReference>
<dbReference type="RefSeq" id="WP_133473423.1">
    <property type="nucleotide sequence ID" value="NZ_SNWP01000010.1"/>
</dbReference>
<proteinExistence type="predicted"/>
<keyword evidence="2" id="KW-1185">Reference proteome</keyword>
<reference evidence="1 2" key="1">
    <citation type="submission" date="2019-03" db="EMBL/GenBank/DDBJ databases">
        <title>Genomic Encyclopedia of Archaeal and Bacterial Type Strains, Phase II (KMG-II): from individual species to whole genera.</title>
        <authorList>
            <person name="Goeker M."/>
        </authorList>
    </citation>
    <scope>NUCLEOTIDE SEQUENCE [LARGE SCALE GENOMIC DNA]</scope>
    <source>
        <strain evidence="1 2">DSM 28323</strain>
    </source>
</reference>
<name>A0A4R6J0S4_9BACT</name>